<gene>
    <name evidence="1" type="ORF">AQUCO_00800147v1</name>
</gene>
<evidence type="ECO:0000313" key="2">
    <source>
        <dbReference type="Proteomes" id="UP000230069"/>
    </source>
</evidence>
<organism evidence="1 2">
    <name type="scientific">Aquilegia coerulea</name>
    <name type="common">Rocky mountain columbine</name>
    <dbReference type="NCBI Taxonomy" id="218851"/>
    <lineage>
        <taxon>Eukaryota</taxon>
        <taxon>Viridiplantae</taxon>
        <taxon>Streptophyta</taxon>
        <taxon>Embryophyta</taxon>
        <taxon>Tracheophyta</taxon>
        <taxon>Spermatophyta</taxon>
        <taxon>Magnoliopsida</taxon>
        <taxon>Ranunculales</taxon>
        <taxon>Ranunculaceae</taxon>
        <taxon>Thalictroideae</taxon>
        <taxon>Aquilegia</taxon>
    </lineage>
</organism>
<name>A0A2G5EHF1_AQUCA</name>
<evidence type="ECO:0000313" key="1">
    <source>
        <dbReference type="EMBL" id="PIA55214.1"/>
    </source>
</evidence>
<proteinExistence type="predicted"/>
<dbReference type="Proteomes" id="UP000230069">
    <property type="component" value="Unassembled WGS sequence"/>
</dbReference>
<reference evidence="1 2" key="1">
    <citation type="submission" date="2017-09" db="EMBL/GenBank/DDBJ databases">
        <title>WGS assembly of Aquilegia coerulea Goldsmith.</title>
        <authorList>
            <person name="Hodges S."/>
            <person name="Kramer E."/>
            <person name="Nordborg M."/>
            <person name="Tomkins J."/>
            <person name="Borevitz J."/>
            <person name="Derieg N."/>
            <person name="Yan J."/>
            <person name="Mihaltcheva S."/>
            <person name="Hayes R.D."/>
            <person name="Rokhsar D."/>
        </authorList>
    </citation>
    <scope>NUCLEOTIDE SEQUENCE [LARGE SCALE GENOMIC DNA]</scope>
    <source>
        <strain evidence="2">cv. Goldsmith</strain>
    </source>
</reference>
<keyword evidence="2" id="KW-1185">Reference proteome</keyword>
<dbReference type="InParanoid" id="A0A2G5EHF1"/>
<dbReference type="EMBL" id="KZ305025">
    <property type="protein sequence ID" value="PIA55214.1"/>
    <property type="molecule type" value="Genomic_DNA"/>
</dbReference>
<protein>
    <submittedName>
        <fullName evidence="1">Uncharacterized protein</fullName>
    </submittedName>
</protein>
<dbReference type="AlphaFoldDB" id="A0A2G5EHF1"/>
<sequence>MNYVLVLSKFGFNGFLSCYQLHKNYSETVYITFFVHFIRVRIFYPIKKDKKNDINSFVNACGRNKA</sequence>
<accession>A0A2G5EHF1</accession>